<feature type="compositionally biased region" description="Acidic residues" evidence="9">
    <location>
        <begin position="609"/>
        <end position="626"/>
    </location>
</feature>
<dbReference type="InterPro" id="IPR003148">
    <property type="entry name" value="RCK_N"/>
</dbReference>
<keyword evidence="2" id="KW-0813">Transport</keyword>
<dbReference type="RefSeq" id="WP_072877212.1">
    <property type="nucleotide sequence ID" value="NZ_FQVT01000002.1"/>
</dbReference>
<dbReference type="Proteomes" id="UP000183945">
    <property type="component" value="Unassembled WGS sequence"/>
</dbReference>
<evidence type="ECO:0000256" key="5">
    <source>
        <dbReference type="ARBA" id="ARBA00022692"/>
    </source>
</evidence>
<dbReference type="GO" id="GO:0006813">
    <property type="term" value="P:potassium ion transport"/>
    <property type="evidence" value="ECO:0007669"/>
    <property type="project" value="InterPro"/>
</dbReference>
<dbReference type="GO" id="GO:0005886">
    <property type="term" value="C:plasma membrane"/>
    <property type="evidence" value="ECO:0007669"/>
    <property type="project" value="UniProtKB-SubCell"/>
</dbReference>
<dbReference type="InterPro" id="IPR036291">
    <property type="entry name" value="NAD(P)-bd_dom_sf"/>
</dbReference>
<gene>
    <name evidence="13" type="ORF">SAMN05444483_102174</name>
</gene>
<dbReference type="PANTHER" id="PTHR32507:SF0">
    <property type="entry name" value="NA(+)_H(+) ANTIPORTER 2-RELATED"/>
    <property type="match status" value="1"/>
</dbReference>
<dbReference type="OrthoDB" id="570124at2"/>
<feature type="transmembrane region" description="Helical" evidence="10">
    <location>
        <begin position="67"/>
        <end position="86"/>
    </location>
</feature>
<dbReference type="Gene3D" id="3.40.50.720">
    <property type="entry name" value="NAD(P)-binding Rossmann-like Domain"/>
    <property type="match status" value="1"/>
</dbReference>
<keyword evidence="8 10" id="KW-0472">Membrane</keyword>
<evidence type="ECO:0000313" key="14">
    <source>
        <dbReference type="Proteomes" id="UP000183945"/>
    </source>
</evidence>
<dbReference type="PANTHER" id="PTHR32507">
    <property type="entry name" value="NA(+)/H(+) ANTIPORTER 1"/>
    <property type="match status" value="1"/>
</dbReference>
<sequence>MLELASLIILGILAQWLAWKIKTPAILPLILIGLLVGPVSTLISEDGTKWVEPIWNGSKGLFPGESLFYFVSLAVSVILFEGGLTLRKSEVGNIGPVILKLISVGTVVTFMGAGLAAHFIFDLSWQISFLFSALIVVTGPTVISPILRNIPLKAHVSSVLKWEGILIDPIGALISVLMFEFIRVEGGQDFTQTALIEFGKILLFGFTFGFTFAHLLGFLIKKQIIPHYLLNVFTLATVLGVFVLADIFAHESGLLAVVVMGMVMGNKDLPNIKELLYFKESLSVLLVSILFILLAANIEIEDLLLVFNWNSLILFGIVALLVRPIGVILSSLGAGLKWNEIAFISWVGPRGIVAAGIASLFGLRLSREGVEGAEYITPLVFMIVLCSVLLNAATARIFAKLVGVFIKNSQGILIIGASSISRLIGKYLHEHERRVVLLDSNSDNVRKARKLGIDAIEGSVFADDLMNNIELNDIGFVMALTANSSINKTAIKKFKKQFGENGTFRVITADEMNNPEKNPSEGLFSPTDDYIKLTEVSRKYPKIHEIDLNSKEHYNGLIEISKTDPDIIPLFVKDEEGNLTIIPSHSSEVEIAEDYQLVYLGKKIQREEKEEDYDETIDNAEAEEEIITEKQKQEENN</sequence>
<evidence type="ECO:0000256" key="4">
    <source>
        <dbReference type="ARBA" id="ARBA00022475"/>
    </source>
</evidence>
<keyword evidence="6 10" id="KW-1133">Transmembrane helix</keyword>
<keyword evidence="7" id="KW-0406">Ion transport</keyword>
<accession>A0A1M5DZP0</accession>
<proteinExistence type="predicted"/>
<dbReference type="GO" id="GO:0015297">
    <property type="term" value="F:antiporter activity"/>
    <property type="evidence" value="ECO:0007669"/>
    <property type="project" value="UniProtKB-KW"/>
</dbReference>
<feature type="domain" description="RCK N-terminal" evidence="12">
    <location>
        <begin position="412"/>
        <end position="500"/>
    </location>
</feature>
<dbReference type="AlphaFoldDB" id="A0A1M5DZP0"/>
<feature type="transmembrane region" description="Helical" evidence="10">
    <location>
        <begin position="341"/>
        <end position="363"/>
    </location>
</feature>
<evidence type="ECO:0000313" key="13">
    <source>
        <dbReference type="EMBL" id="SHF72376.1"/>
    </source>
</evidence>
<dbReference type="Gene3D" id="1.20.1530.20">
    <property type="match status" value="1"/>
</dbReference>
<evidence type="ECO:0000256" key="2">
    <source>
        <dbReference type="ARBA" id="ARBA00022448"/>
    </source>
</evidence>
<organism evidence="13 14">
    <name type="scientific">Salegentibacter echinorum</name>
    <dbReference type="NCBI Taxonomy" id="1073325"/>
    <lineage>
        <taxon>Bacteria</taxon>
        <taxon>Pseudomonadati</taxon>
        <taxon>Bacteroidota</taxon>
        <taxon>Flavobacteriia</taxon>
        <taxon>Flavobacteriales</taxon>
        <taxon>Flavobacteriaceae</taxon>
        <taxon>Salegentibacter</taxon>
    </lineage>
</organism>
<feature type="region of interest" description="Disordered" evidence="9">
    <location>
        <begin position="608"/>
        <end position="637"/>
    </location>
</feature>
<dbReference type="InterPro" id="IPR006153">
    <property type="entry name" value="Cation/H_exchanger_TM"/>
</dbReference>
<feature type="transmembrane region" description="Helical" evidence="10">
    <location>
        <begin position="159"/>
        <end position="181"/>
    </location>
</feature>
<evidence type="ECO:0000256" key="1">
    <source>
        <dbReference type="ARBA" id="ARBA00004651"/>
    </source>
</evidence>
<dbReference type="STRING" id="1073325.SAMN05444483_102174"/>
<evidence type="ECO:0000256" key="3">
    <source>
        <dbReference type="ARBA" id="ARBA00022449"/>
    </source>
</evidence>
<name>A0A1M5DZP0_SALEC</name>
<protein>
    <submittedName>
        <fullName evidence="13">Sodium/proton antiporter, CPA1 family</fullName>
    </submittedName>
</protein>
<keyword evidence="3" id="KW-0050">Antiport</keyword>
<dbReference type="InterPro" id="IPR038770">
    <property type="entry name" value="Na+/solute_symporter_sf"/>
</dbReference>
<evidence type="ECO:0000256" key="10">
    <source>
        <dbReference type="SAM" id="Phobius"/>
    </source>
</evidence>
<feature type="transmembrane region" description="Helical" evidence="10">
    <location>
        <begin position="282"/>
        <end position="300"/>
    </location>
</feature>
<feature type="transmembrane region" description="Helical" evidence="10">
    <location>
        <begin position="232"/>
        <end position="262"/>
    </location>
</feature>
<feature type="transmembrane region" description="Helical" evidence="10">
    <location>
        <begin position="312"/>
        <end position="335"/>
    </location>
</feature>
<evidence type="ECO:0000259" key="12">
    <source>
        <dbReference type="Pfam" id="PF02254"/>
    </source>
</evidence>
<dbReference type="SUPFAM" id="SSF51735">
    <property type="entry name" value="NAD(P)-binding Rossmann-fold domains"/>
    <property type="match status" value="1"/>
</dbReference>
<evidence type="ECO:0000259" key="11">
    <source>
        <dbReference type="Pfam" id="PF00999"/>
    </source>
</evidence>
<evidence type="ECO:0000256" key="7">
    <source>
        <dbReference type="ARBA" id="ARBA00023065"/>
    </source>
</evidence>
<keyword evidence="4" id="KW-1003">Cell membrane</keyword>
<reference evidence="14" key="1">
    <citation type="submission" date="2016-11" db="EMBL/GenBank/DDBJ databases">
        <authorList>
            <person name="Varghese N."/>
            <person name="Submissions S."/>
        </authorList>
    </citation>
    <scope>NUCLEOTIDE SEQUENCE [LARGE SCALE GENOMIC DNA]</scope>
    <source>
        <strain evidence="14">DSM 24579</strain>
    </source>
</reference>
<dbReference type="Pfam" id="PF00999">
    <property type="entry name" value="Na_H_Exchanger"/>
    <property type="match status" value="1"/>
</dbReference>
<feature type="compositionally biased region" description="Basic and acidic residues" evidence="9">
    <location>
        <begin position="627"/>
        <end position="637"/>
    </location>
</feature>
<dbReference type="GO" id="GO:1902600">
    <property type="term" value="P:proton transmembrane transport"/>
    <property type="evidence" value="ECO:0007669"/>
    <property type="project" value="InterPro"/>
</dbReference>
<feature type="transmembrane region" description="Helical" evidence="10">
    <location>
        <begin position="127"/>
        <end position="147"/>
    </location>
</feature>
<evidence type="ECO:0000256" key="6">
    <source>
        <dbReference type="ARBA" id="ARBA00022989"/>
    </source>
</evidence>
<evidence type="ECO:0000256" key="9">
    <source>
        <dbReference type="SAM" id="MobiDB-lite"/>
    </source>
</evidence>
<feature type="transmembrane region" description="Helical" evidence="10">
    <location>
        <begin position="98"/>
        <end position="121"/>
    </location>
</feature>
<evidence type="ECO:0000256" key="8">
    <source>
        <dbReference type="ARBA" id="ARBA00023136"/>
    </source>
</evidence>
<feature type="transmembrane region" description="Helical" evidence="10">
    <location>
        <begin position="201"/>
        <end position="220"/>
    </location>
</feature>
<feature type="domain" description="Cation/H+ exchanger transmembrane" evidence="11">
    <location>
        <begin position="12"/>
        <end position="397"/>
    </location>
</feature>
<keyword evidence="5 10" id="KW-0812">Transmembrane</keyword>
<comment type="subcellular location">
    <subcellularLocation>
        <location evidence="1">Cell membrane</location>
        <topology evidence="1">Multi-pass membrane protein</topology>
    </subcellularLocation>
</comment>
<feature type="transmembrane region" description="Helical" evidence="10">
    <location>
        <begin position="375"/>
        <end position="399"/>
    </location>
</feature>
<dbReference type="EMBL" id="FQVT01000002">
    <property type="protein sequence ID" value="SHF72376.1"/>
    <property type="molecule type" value="Genomic_DNA"/>
</dbReference>
<dbReference type="Pfam" id="PF02254">
    <property type="entry name" value="TrkA_N"/>
    <property type="match status" value="1"/>
</dbReference>
<keyword evidence="14" id="KW-1185">Reference proteome</keyword>